<gene>
    <name evidence="2" type="ORF">ACFFF6_06920</name>
</gene>
<dbReference type="EMBL" id="JBHLSV010000006">
    <property type="protein sequence ID" value="MFC0673682.1"/>
    <property type="molecule type" value="Genomic_DNA"/>
</dbReference>
<evidence type="ECO:0000259" key="1">
    <source>
        <dbReference type="Pfam" id="PF01636"/>
    </source>
</evidence>
<comment type="caution">
    <text evidence="2">The sequence shown here is derived from an EMBL/GenBank/DDBJ whole genome shotgun (WGS) entry which is preliminary data.</text>
</comment>
<name>A0ABV6R9M7_9MICO</name>
<protein>
    <submittedName>
        <fullName evidence="2">Aminoglycoside phosphotransferase family protein</fullName>
        <ecNumber evidence="2">2.7.1.-</ecNumber>
    </submittedName>
</protein>
<feature type="domain" description="Aminoglycoside phosphotransferase" evidence="1">
    <location>
        <begin position="34"/>
        <end position="268"/>
    </location>
</feature>
<dbReference type="PANTHER" id="PTHR21310">
    <property type="entry name" value="AMINOGLYCOSIDE PHOSPHOTRANSFERASE-RELATED-RELATED"/>
    <property type="match status" value="1"/>
</dbReference>
<dbReference type="InterPro" id="IPR002575">
    <property type="entry name" value="Aminoglycoside_PTrfase"/>
</dbReference>
<evidence type="ECO:0000313" key="3">
    <source>
        <dbReference type="Proteomes" id="UP001589793"/>
    </source>
</evidence>
<dbReference type="GO" id="GO:0016740">
    <property type="term" value="F:transferase activity"/>
    <property type="evidence" value="ECO:0007669"/>
    <property type="project" value="UniProtKB-KW"/>
</dbReference>
<accession>A0ABV6R9M7</accession>
<organism evidence="2 3">
    <name type="scientific">Brachybacterium hainanense</name>
    <dbReference type="NCBI Taxonomy" id="1541174"/>
    <lineage>
        <taxon>Bacteria</taxon>
        <taxon>Bacillati</taxon>
        <taxon>Actinomycetota</taxon>
        <taxon>Actinomycetes</taxon>
        <taxon>Micrococcales</taxon>
        <taxon>Dermabacteraceae</taxon>
        <taxon>Brachybacterium</taxon>
    </lineage>
</organism>
<keyword evidence="3" id="KW-1185">Reference proteome</keyword>
<dbReference type="Proteomes" id="UP001589793">
    <property type="component" value="Unassembled WGS sequence"/>
</dbReference>
<sequence length="323" mass="35204">MSTSAQALEQAWRSGVLIPGAAAPGAQARVRIGRLGRGESFEAWEIRPEHGPALTVRVPWRDPQQQVAAMAREQQMLRYVPAGIGPRALALHAEAARSPIGAPCLVTTHVPGRVLAPRDWSEEHLHTHARLLARLHREPQAAPRSPSWSEETSSLFAGWSAQLAAEDPHALAPVLTLAQEICARAAPMIDAAPRRALCHGDLCATNIVWDGERCAYIDFEWAMVDDPARDLAIIGGRVHGGPWYVPMDEDRTIGFVREHLRALGGSAEDEDGLRGRMRAWTAYERSAMLMHLAERAGESAFHAGVLPGLRDRLTAELEGGGVR</sequence>
<dbReference type="RefSeq" id="WP_376979445.1">
    <property type="nucleotide sequence ID" value="NZ_JBHLSV010000006.1"/>
</dbReference>
<reference evidence="2 3" key="1">
    <citation type="submission" date="2024-09" db="EMBL/GenBank/DDBJ databases">
        <authorList>
            <person name="Sun Q."/>
            <person name="Mori K."/>
        </authorList>
    </citation>
    <scope>NUCLEOTIDE SEQUENCE [LARGE SCALE GENOMIC DNA]</scope>
    <source>
        <strain evidence="2 3">CICC 10874</strain>
    </source>
</reference>
<dbReference type="InterPro" id="IPR051678">
    <property type="entry name" value="AGP_Transferase"/>
</dbReference>
<dbReference type="SUPFAM" id="SSF56112">
    <property type="entry name" value="Protein kinase-like (PK-like)"/>
    <property type="match status" value="1"/>
</dbReference>
<dbReference type="Gene3D" id="3.90.1200.10">
    <property type="match status" value="1"/>
</dbReference>
<keyword evidence="2" id="KW-0808">Transferase</keyword>
<evidence type="ECO:0000313" key="2">
    <source>
        <dbReference type="EMBL" id="MFC0673682.1"/>
    </source>
</evidence>
<dbReference type="Pfam" id="PF01636">
    <property type="entry name" value="APH"/>
    <property type="match status" value="1"/>
</dbReference>
<dbReference type="InterPro" id="IPR011009">
    <property type="entry name" value="Kinase-like_dom_sf"/>
</dbReference>
<dbReference type="EC" id="2.7.1.-" evidence="2"/>
<proteinExistence type="predicted"/>